<comment type="caution">
    <text evidence="1">The sequence shown here is derived from an EMBL/GenBank/DDBJ whole genome shotgun (WGS) entry which is preliminary data.</text>
</comment>
<sequence length="219" mass="24028">MAISRRATRRNDESRIMSLPSRTDWIWIRHAPVQGQESRYYGQLDVACEPVNPVVASVLARQLPPVAVWMATPMSRTRATALALKPGVDPIEIPDLNEQHYGLWQGRSHNDVYAASRGLEWTNPAHIRPPEGESFADLAIRVAGAVDRLTEHYAGHSIIAVAHATTIRAAIGHALGLDPATSLRIEIAPLSLTRLNCRIVNGDALWGVGCINFEVPAVR</sequence>
<reference evidence="1 2" key="1">
    <citation type="submission" date="2019-09" db="EMBL/GenBank/DDBJ databases">
        <title>Parvibaculum sedimenti sp. nov., isolated from sediment.</title>
        <authorList>
            <person name="Wang Y."/>
        </authorList>
    </citation>
    <scope>NUCLEOTIDE SEQUENCE [LARGE SCALE GENOMIC DNA]</scope>
    <source>
        <strain evidence="1 2">HXT-9</strain>
    </source>
</reference>
<gene>
    <name evidence="1" type="ORF">F2P47_14460</name>
</gene>
<dbReference type="EMBL" id="WESC01000014">
    <property type="protein sequence ID" value="KAB7738997.1"/>
    <property type="molecule type" value="Genomic_DNA"/>
</dbReference>
<keyword evidence="2" id="KW-1185">Reference proteome</keyword>
<proteinExistence type="predicted"/>
<evidence type="ECO:0000313" key="1">
    <source>
        <dbReference type="EMBL" id="KAB7738997.1"/>
    </source>
</evidence>
<dbReference type="Pfam" id="PF00300">
    <property type="entry name" value="His_Phos_1"/>
    <property type="match status" value="1"/>
</dbReference>
<organism evidence="1 2">
    <name type="scientific">Parvibaculum sedimenti</name>
    <dbReference type="NCBI Taxonomy" id="2608632"/>
    <lineage>
        <taxon>Bacteria</taxon>
        <taxon>Pseudomonadati</taxon>
        <taxon>Pseudomonadota</taxon>
        <taxon>Alphaproteobacteria</taxon>
        <taxon>Hyphomicrobiales</taxon>
        <taxon>Parvibaculaceae</taxon>
        <taxon>Parvibaculum</taxon>
    </lineage>
</organism>
<dbReference type="CDD" id="cd07067">
    <property type="entry name" value="HP_PGM_like"/>
    <property type="match status" value="1"/>
</dbReference>
<dbReference type="AlphaFoldDB" id="A0A6N6VFK8"/>
<evidence type="ECO:0000313" key="2">
    <source>
        <dbReference type="Proteomes" id="UP000468901"/>
    </source>
</evidence>
<dbReference type="Gene3D" id="3.40.50.1240">
    <property type="entry name" value="Phosphoglycerate mutase-like"/>
    <property type="match status" value="1"/>
</dbReference>
<accession>A0A6N6VFK8</accession>
<name>A0A6N6VFK8_9HYPH</name>
<protein>
    <submittedName>
        <fullName evidence="1">Histidine phosphatase family protein</fullName>
    </submittedName>
</protein>
<dbReference type="InterPro" id="IPR013078">
    <property type="entry name" value="His_Pase_superF_clade-1"/>
</dbReference>
<dbReference type="InterPro" id="IPR029033">
    <property type="entry name" value="His_PPase_superfam"/>
</dbReference>
<dbReference type="SUPFAM" id="SSF53254">
    <property type="entry name" value="Phosphoglycerate mutase-like"/>
    <property type="match status" value="1"/>
</dbReference>
<dbReference type="Proteomes" id="UP000468901">
    <property type="component" value="Unassembled WGS sequence"/>
</dbReference>